<name>A0AAC9NML0_VIRHA</name>
<evidence type="ECO:0000256" key="1">
    <source>
        <dbReference type="SAM" id="MobiDB-lite"/>
    </source>
</evidence>
<protein>
    <submittedName>
        <fullName evidence="3">YwdI family protein</fullName>
    </submittedName>
</protein>
<dbReference type="InterPro" id="IPR035218">
    <property type="entry name" value="DUF5327"/>
</dbReference>
<dbReference type="Proteomes" id="UP000182945">
    <property type="component" value="Chromosome"/>
</dbReference>
<evidence type="ECO:0000313" key="3">
    <source>
        <dbReference type="EMBL" id="MBD1221535.1"/>
    </source>
</evidence>
<gene>
    <name evidence="2" type="ORF">BME96_17055</name>
    <name evidence="3" type="ORF">IC602_02780</name>
</gene>
<dbReference type="RefSeq" id="WP_019378259.1">
    <property type="nucleotide sequence ID" value="NZ_CP017962.1"/>
</dbReference>
<evidence type="ECO:0000313" key="4">
    <source>
        <dbReference type="Proteomes" id="UP000182945"/>
    </source>
</evidence>
<dbReference type="Proteomes" id="UP000621631">
    <property type="component" value="Unassembled WGS sequence"/>
</dbReference>
<evidence type="ECO:0000313" key="2">
    <source>
        <dbReference type="EMBL" id="APC49796.1"/>
    </source>
</evidence>
<proteinExistence type="predicted"/>
<keyword evidence="5" id="KW-1185">Reference proteome</keyword>
<dbReference type="Pfam" id="PF17261">
    <property type="entry name" value="DUF5327"/>
    <property type="match status" value="1"/>
</dbReference>
<evidence type="ECO:0000313" key="5">
    <source>
        <dbReference type="Proteomes" id="UP000621631"/>
    </source>
</evidence>
<accession>A0AAC9NML0</accession>
<dbReference type="EMBL" id="JACWEZ010000001">
    <property type="protein sequence ID" value="MBD1221535.1"/>
    <property type="molecule type" value="Genomic_DNA"/>
</dbReference>
<sequence length="97" mass="10727">MAVANETIIIKMKEELGRAEKWADNPEKMSKSISNIRLLCDLLLEADETSKSNQIDSNEISPEEMKAMIGKANAGQPSVNKSTIDHEEANGDSLFDF</sequence>
<organism evidence="2 4">
    <name type="scientific">Virgibacillus halodenitrificans</name>
    <name type="common">Bacillus halodenitrificans</name>
    <dbReference type="NCBI Taxonomy" id="1482"/>
    <lineage>
        <taxon>Bacteria</taxon>
        <taxon>Bacillati</taxon>
        <taxon>Bacillota</taxon>
        <taxon>Bacilli</taxon>
        <taxon>Bacillales</taxon>
        <taxon>Bacillaceae</taxon>
        <taxon>Virgibacillus</taxon>
    </lineage>
</organism>
<reference evidence="3 5" key="2">
    <citation type="submission" date="2020-09" db="EMBL/GenBank/DDBJ databases">
        <title>Draft Genome Sequences of Oil-Oxidizing Bacteria Halomonas titanicae, Marinobacter lutaoensis, and Virgibacillus halodenitrificans Isolated from Highly Saline Environments.</title>
        <authorList>
            <person name="Grouzdev D.S."/>
            <person name="Sokolova D.S."/>
            <person name="Semenova E.M."/>
            <person name="Borzenkov I.A."/>
            <person name="Bidzhieva S.K."/>
            <person name="Poltaraus A.B."/>
            <person name="Nazina T.N."/>
        </authorList>
    </citation>
    <scope>NUCLEOTIDE SEQUENCE [LARGE SCALE GENOMIC DNA]</scope>
    <source>
        <strain evidence="3 5">VKM B-3472D</strain>
    </source>
</reference>
<dbReference type="GeneID" id="71516120"/>
<reference evidence="2 4" key="1">
    <citation type="submission" date="2016-11" db="EMBL/GenBank/DDBJ databases">
        <title>Complete genome sequencing of Virgibacillus halodenitrificans PDB-F2.</title>
        <authorList>
            <person name="Sun Z."/>
            <person name="Zhou Y."/>
            <person name="Li H."/>
        </authorList>
    </citation>
    <scope>NUCLEOTIDE SEQUENCE [LARGE SCALE GENOMIC DNA]</scope>
    <source>
        <strain evidence="2 4">PDB-F2</strain>
    </source>
</reference>
<dbReference type="KEGG" id="vhl:BME96_17055"/>
<dbReference type="EMBL" id="CP017962">
    <property type="protein sequence ID" value="APC49796.1"/>
    <property type="molecule type" value="Genomic_DNA"/>
</dbReference>
<dbReference type="AlphaFoldDB" id="A0AAC9NML0"/>
<feature type="region of interest" description="Disordered" evidence="1">
    <location>
        <begin position="73"/>
        <end position="97"/>
    </location>
</feature>